<dbReference type="SUPFAM" id="SSF52151">
    <property type="entry name" value="FabD/lysophospholipase-like"/>
    <property type="match status" value="1"/>
</dbReference>
<dbReference type="Gene3D" id="3.30.70.250">
    <property type="entry name" value="Malonyl-CoA ACP transacylase, ACP-binding"/>
    <property type="match status" value="1"/>
</dbReference>
<dbReference type="Gene3D" id="3.40.366.10">
    <property type="entry name" value="Malonyl-Coenzyme A Acyl Carrier Protein, domain 2"/>
    <property type="match status" value="1"/>
</dbReference>
<dbReference type="AlphaFoldDB" id="A0A6J4VXQ6"/>
<dbReference type="EMBL" id="CADCWN010000418">
    <property type="protein sequence ID" value="CAA9590831.1"/>
    <property type="molecule type" value="Genomic_DNA"/>
</dbReference>
<dbReference type="GO" id="GO:0004314">
    <property type="term" value="F:[acyl-carrier-protein] S-malonyltransferase activity"/>
    <property type="evidence" value="ECO:0007669"/>
    <property type="project" value="UniProtKB-EC"/>
</dbReference>
<gene>
    <name evidence="9" type="ORF">AVDCRST_MAG18-5215</name>
</gene>
<dbReference type="PIRSF" id="PIRSF000446">
    <property type="entry name" value="Mct"/>
    <property type="match status" value="1"/>
</dbReference>
<evidence type="ECO:0000256" key="3">
    <source>
        <dbReference type="ARBA" id="ARBA00022679"/>
    </source>
</evidence>
<sequence length="314" mass="33510">MARIAFLFPGQGSQKVGMGQDFAERHPALIERYFRPADEILGFGLTELCFNGPEDQLVQTQNTQPAIFLVSMAVLDVLRAEGVTPGAVAGHSLGEYSALVCAGVLRFEDALRLVRRRGELMAGVNARTPGAMAAIMGLAPERVDEACRATREAGAGIVEPANYNTPEQTVISGERAAVERASAAAKEAGAGRVIPLQVGAPFHCSLMAEMADEFAAELDKYEFRDPQIPVVANVTGDWVRTAGAVKDALRRQVAGSVRWVDAMRRMADTGYDTFIEAGPGRALTGMSLKINSALAAYGAEDSKRLEATLAKLRG</sequence>
<evidence type="ECO:0000256" key="2">
    <source>
        <dbReference type="ARBA" id="ARBA00018953"/>
    </source>
</evidence>
<dbReference type="InterPro" id="IPR050858">
    <property type="entry name" value="Mal-CoA-ACP_Trans/PKS_FabD"/>
</dbReference>
<dbReference type="PANTHER" id="PTHR42681:SF1">
    <property type="entry name" value="MALONYL-COA-ACYL CARRIER PROTEIN TRANSACYLASE, MITOCHONDRIAL"/>
    <property type="match status" value="1"/>
</dbReference>
<comment type="similarity">
    <text evidence="6">Belongs to the fabD family.</text>
</comment>
<dbReference type="SMART" id="SM00827">
    <property type="entry name" value="PKS_AT"/>
    <property type="match status" value="1"/>
</dbReference>
<evidence type="ECO:0000256" key="5">
    <source>
        <dbReference type="ARBA" id="ARBA00048462"/>
    </source>
</evidence>
<dbReference type="InterPro" id="IPR016035">
    <property type="entry name" value="Acyl_Trfase/lysoPLipase"/>
</dbReference>
<dbReference type="InterPro" id="IPR016036">
    <property type="entry name" value="Malonyl_transacylase_ACP-bd"/>
</dbReference>
<comment type="catalytic activity">
    <reaction evidence="5 6">
        <text>holo-[ACP] + malonyl-CoA = malonyl-[ACP] + CoA</text>
        <dbReference type="Rhea" id="RHEA:41792"/>
        <dbReference type="Rhea" id="RHEA-COMP:9623"/>
        <dbReference type="Rhea" id="RHEA-COMP:9685"/>
        <dbReference type="ChEBI" id="CHEBI:57287"/>
        <dbReference type="ChEBI" id="CHEBI:57384"/>
        <dbReference type="ChEBI" id="CHEBI:64479"/>
        <dbReference type="ChEBI" id="CHEBI:78449"/>
        <dbReference type="EC" id="2.3.1.39"/>
    </reaction>
</comment>
<dbReference type="PANTHER" id="PTHR42681">
    <property type="entry name" value="MALONYL-COA-ACYL CARRIER PROTEIN TRANSACYLASE, MITOCHONDRIAL"/>
    <property type="match status" value="1"/>
</dbReference>
<dbReference type="Pfam" id="PF00698">
    <property type="entry name" value="Acyl_transf_1"/>
    <property type="match status" value="1"/>
</dbReference>
<keyword evidence="3 6" id="KW-0808">Transferase</keyword>
<dbReference type="InterPro" id="IPR004410">
    <property type="entry name" value="Malonyl_CoA-ACP_transAc_FabD"/>
</dbReference>
<keyword evidence="4 6" id="KW-0012">Acyltransferase</keyword>
<evidence type="ECO:0000313" key="9">
    <source>
        <dbReference type="EMBL" id="CAA9590831.1"/>
    </source>
</evidence>
<organism evidence="9">
    <name type="scientific">uncultured Thermomicrobiales bacterium</name>
    <dbReference type="NCBI Taxonomy" id="1645740"/>
    <lineage>
        <taxon>Bacteria</taxon>
        <taxon>Pseudomonadati</taxon>
        <taxon>Thermomicrobiota</taxon>
        <taxon>Thermomicrobia</taxon>
        <taxon>Thermomicrobiales</taxon>
        <taxon>environmental samples</taxon>
    </lineage>
</organism>
<dbReference type="EC" id="2.3.1.39" evidence="1 6"/>
<dbReference type="InterPro" id="IPR014043">
    <property type="entry name" value="Acyl_transferase_dom"/>
</dbReference>
<evidence type="ECO:0000256" key="1">
    <source>
        <dbReference type="ARBA" id="ARBA00013258"/>
    </source>
</evidence>
<name>A0A6J4VXQ6_9BACT</name>
<protein>
    <recommendedName>
        <fullName evidence="2 6">Malonyl CoA-acyl carrier protein transacylase</fullName>
        <ecNumber evidence="1 6">2.3.1.39</ecNumber>
    </recommendedName>
</protein>
<dbReference type="InterPro" id="IPR024925">
    <property type="entry name" value="Malonyl_CoA-ACP_transAc"/>
</dbReference>
<dbReference type="InterPro" id="IPR001227">
    <property type="entry name" value="Ac_transferase_dom_sf"/>
</dbReference>
<evidence type="ECO:0000256" key="7">
    <source>
        <dbReference type="PIRSR" id="PIRSR000446-1"/>
    </source>
</evidence>
<evidence type="ECO:0000256" key="6">
    <source>
        <dbReference type="PIRNR" id="PIRNR000446"/>
    </source>
</evidence>
<feature type="active site" evidence="7">
    <location>
        <position position="92"/>
    </location>
</feature>
<evidence type="ECO:0000259" key="8">
    <source>
        <dbReference type="SMART" id="SM00827"/>
    </source>
</evidence>
<feature type="active site" evidence="7">
    <location>
        <position position="203"/>
    </location>
</feature>
<dbReference type="GO" id="GO:0005829">
    <property type="term" value="C:cytosol"/>
    <property type="evidence" value="ECO:0007669"/>
    <property type="project" value="TreeGrafter"/>
</dbReference>
<evidence type="ECO:0000256" key="4">
    <source>
        <dbReference type="ARBA" id="ARBA00023315"/>
    </source>
</evidence>
<feature type="domain" description="Malonyl-CoA:ACP transacylase (MAT)" evidence="8">
    <location>
        <begin position="7"/>
        <end position="314"/>
    </location>
</feature>
<proteinExistence type="inferred from homology"/>
<dbReference type="GO" id="GO:0006633">
    <property type="term" value="P:fatty acid biosynthetic process"/>
    <property type="evidence" value="ECO:0007669"/>
    <property type="project" value="TreeGrafter"/>
</dbReference>
<reference evidence="9" key="1">
    <citation type="submission" date="2020-02" db="EMBL/GenBank/DDBJ databases">
        <authorList>
            <person name="Meier V. D."/>
        </authorList>
    </citation>
    <scope>NUCLEOTIDE SEQUENCE</scope>
    <source>
        <strain evidence="9">AVDCRST_MAG18</strain>
    </source>
</reference>
<dbReference type="SUPFAM" id="SSF55048">
    <property type="entry name" value="Probable ACP-binding domain of malonyl-CoA ACP transacylase"/>
    <property type="match status" value="1"/>
</dbReference>
<dbReference type="NCBIfam" id="TIGR00128">
    <property type="entry name" value="fabD"/>
    <property type="match status" value="1"/>
</dbReference>
<dbReference type="FunFam" id="3.30.70.250:FF:000001">
    <property type="entry name" value="Malonyl CoA-acyl carrier protein transacylase"/>
    <property type="match status" value="1"/>
</dbReference>
<accession>A0A6J4VXQ6</accession>